<dbReference type="FunFam" id="2.60.34.10:FF:000014">
    <property type="entry name" value="Chaperone protein DnaK HSP70"/>
    <property type="match status" value="1"/>
</dbReference>
<evidence type="ECO:0000256" key="9">
    <source>
        <dbReference type="HAMAP-Rule" id="MF_00332"/>
    </source>
</evidence>
<evidence type="ECO:0000256" key="4">
    <source>
        <dbReference type="ARBA" id="ARBA00022553"/>
    </source>
</evidence>
<comment type="function">
    <text evidence="1 9">Acts as a chaperone.</text>
</comment>
<dbReference type="AlphaFoldDB" id="S2DJ96"/>
<dbReference type="PROSITE" id="PS00297">
    <property type="entry name" value="HSP70_1"/>
    <property type="match status" value="1"/>
</dbReference>
<dbReference type="Gene3D" id="2.60.34.10">
    <property type="entry name" value="Substrate Binding Domain Of DNAk, Chain A, domain 1"/>
    <property type="match status" value="1"/>
</dbReference>
<dbReference type="NCBIfam" id="TIGR02350">
    <property type="entry name" value="prok_dnaK"/>
    <property type="match status" value="1"/>
</dbReference>
<keyword evidence="4 9" id="KW-0597">Phosphoprotein</keyword>
<dbReference type="NCBIfam" id="NF003520">
    <property type="entry name" value="PRK05183.1"/>
    <property type="match status" value="1"/>
</dbReference>
<comment type="similarity">
    <text evidence="2 9 10">Belongs to the heat shock protein 70 family.</text>
</comment>
<dbReference type="FunFam" id="3.30.420.40:FF:000004">
    <property type="entry name" value="Molecular chaperone DnaK"/>
    <property type="match status" value="1"/>
</dbReference>
<keyword evidence="14" id="KW-1185">Reference proteome</keyword>
<comment type="induction">
    <text evidence="9">By stress conditions e.g. heat shock.</text>
</comment>
<feature type="modified residue" description="Phosphothreonine; by autocatalysis" evidence="9">
    <location>
        <position position="199"/>
    </location>
</feature>
<evidence type="ECO:0000256" key="5">
    <source>
        <dbReference type="ARBA" id="ARBA00022741"/>
    </source>
</evidence>
<proteinExistence type="evidence at transcript level"/>
<dbReference type="FunFam" id="3.30.420.40:FF:000020">
    <property type="entry name" value="Chaperone protein HscA homolog"/>
    <property type="match status" value="1"/>
</dbReference>
<dbReference type="InterPro" id="IPR029048">
    <property type="entry name" value="HSP70_C_sf"/>
</dbReference>
<evidence type="ECO:0000256" key="1">
    <source>
        <dbReference type="ARBA" id="ARBA00002290"/>
    </source>
</evidence>
<keyword evidence="8 9" id="KW-0143">Chaperone</keyword>
<dbReference type="EMBL" id="ALWO02000015">
    <property type="protein sequence ID" value="EOZ99119.1"/>
    <property type="molecule type" value="Genomic_DNA"/>
</dbReference>
<evidence type="ECO:0000256" key="11">
    <source>
        <dbReference type="SAM" id="Coils"/>
    </source>
</evidence>
<keyword evidence="5 9" id="KW-0547">Nucleotide-binding</keyword>
<dbReference type="InterPro" id="IPR013126">
    <property type="entry name" value="Hsp_70_fam"/>
</dbReference>
<dbReference type="PROSITE" id="PS01036">
    <property type="entry name" value="HSP70_3"/>
    <property type="match status" value="1"/>
</dbReference>
<dbReference type="STRING" id="1189612.A33Q_0722"/>
<dbReference type="RefSeq" id="WP_016254586.1">
    <property type="nucleotide sequence ID" value="NZ_ALWO02000015.1"/>
</dbReference>
<dbReference type="InterPro" id="IPR012725">
    <property type="entry name" value="Chaperone_DnaK"/>
</dbReference>
<dbReference type="HAMAP" id="MF_00332">
    <property type="entry name" value="DnaK"/>
    <property type="match status" value="1"/>
</dbReference>
<evidence type="ECO:0000313" key="14">
    <source>
        <dbReference type="Proteomes" id="UP000006073"/>
    </source>
</evidence>
<protein>
    <recommendedName>
        <fullName evidence="3 9">Chaperone protein DnaK</fullName>
    </recommendedName>
    <alternativeName>
        <fullName evidence="9">HSP70</fullName>
    </alternativeName>
    <alternativeName>
        <fullName evidence="9">Heat shock 70 kDa protein</fullName>
    </alternativeName>
    <alternativeName>
        <fullName evidence="9">Heat shock protein 70</fullName>
    </alternativeName>
</protein>
<organism evidence="13 14">
    <name type="scientific">Indibacter alkaliphilus (strain CCUG 57479 / KCTC 22604 / LW1)</name>
    <dbReference type="NCBI Taxonomy" id="1189612"/>
    <lineage>
        <taxon>Bacteria</taxon>
        <taxon>Pseudomonadati</taxon>
        <taxon>Bacteroidota</taxon>
        <taxon>Cytophagia</taxon>
        <taxon>Cytophagales</taxon>
        <taxon>Cyclobacteriaceae</taxon>
    </lineage>
</organism>
<evidence type="ECO:0000256" key="3">
    <source>
        <dbReference type="ARBA" id="ARBA00014415"/>
    </source>
</evidence>
<dbReference type="NCBIfam" id="NF001413">
    <property type="entry name" value="PRK00290.1"/>
    <property type="match status" value="1"/>
</dbReference>
<dbReference type="SUPFAM" id="SSF53067">
    <property type="entry name" value="Actin-like ATPase domain"/>
    <property type="match status" value="2"/>
</dbReference>
<dbReference type="CDD" id="cd10234">
    <property type="entry name" value="ASKHA_NBD_HSP70_DnaK-like"/>
    <property type="match status" value="1"/>
</dbReference>
<dbReference type="FunFam" id="1.20.1270.10:FF:000001">
    <property type="entry name" value="Molecular chaperone DnaK"/>
    <property type="match status" value="1"/>
</dbReference>
<dbReference type="GO" id="GO:0005524">
    <property type="term" value="F:ATP binding"/>
    <property type="evidence" value="ECO:0007669"/>
    <property type="project" value="UniProtKB-UniRule"/>
</dbReference>
<dbReference type="PANTHER" id="PTHR19375">
    <property type="entry name" value="HEAT SHOCK PROTEIN 70KDA"/>
    <property type="match status" value="1"/>
</dbReference>
<dbReference type="Pfam" id="PF00012">
    <property type="entry name" value="HSP70"/>
    <property type="match status" value="1"/>
</dbReference>
<dbReference type="PROSITE" id="PS00329">
    <property type="entry name" value="HSP70_2"/>
    <property type="match status" value="1"/>
</dbReference>
<name>S2DJ96_INDAL</name>
<evidence type="ECO:0000256" key="8">
    <source>
        <dbReference type="ARBA" id="ARBA00023186"/>
    </source>
</evidence>
<evidence type="ECO:0000313" key="13">
    <source>
        <dbReference type="EMBL" id="EOZ99119.1"/>
    </source>
</evidence>
<dbReference type="InterPro" id="IPR018181">
    <property type="entry name" value="Heat_shock_70_CS"/>
</dbReference>
<dbReference type="SUPFAM" id="SSF100920">
    <property type="entry name" value="Heat shock protein 70kD (HSP70), peptide-binding domain"/>
    <property type="match status" value="1"/>
</dbReference>
<dbReference type="Proteomes" id="UP000006073">
    <property type="component" value="Unassembled WGS sequence"/>
</dbReference>
<keyword evidence="11" id="KW-0175">Coiled coil</keyword>
<dbReference type="SUPFAM" id="SSF100934">
    <property type="entry name" value="Heat shock protein 70kD (HSP70), C-terminal subdomain"/>
    <property type="match status" value="1"/>
</dbReference>
<gene>
    <name evidence="9" type="primary">dnaK</name>
    <name evidence="13" type="ORF">A33Q_0722</name>
</gene>
<evidence type="ECO:0000256" key="10">
    <source>
        <dbReference type="RuleBase" id="RU003322"/>
    </source>
</evidence>
<dbReference type="Gene3D" id="3.90.640.10">
    <property type="entry name" value="Actin, Chain A, domain 4"/>
    <property type="match status" value="1"/>
</dbReference>
<dbReference type="eggNOG" id="COG0443">
    <property type="taxonomic scope" value="Bacteria"/>
</dbReference>
<feature type="compositionally biased region" description="Acidic residues" evidence="12">
    <location>
        <begin position="630"/>
        <end position="642"/>
    </location>
</feature>
<dbReference type="Gene3D" id="1.20.1270.10">
    <property type="match status" value="1"/>
</dbReference>
<dbReference type="Gene3D" id="3.30.420.40">
    <property type="match status" value="2"/>
</dbReference>
<dbReference type="InterPro" id="IPR043129">
    <property type="entry name" value="ATPase_NBD"/>
</dbReference>
<reference evidence="13 14" key="1">
    <citation type="journal article" date="2013" name="Genome Announc.">
        <title>Draft Genome Sequence of Indibacter alkaliphilus Strain LW1T, Isolated from Lonar Lake, a Haloalkaline Lake in the Buldana District of Maharashtra, India.</title>
        <authorList>
            <person name="Singh A."/>
            <person name="Kumar Jangir P."/>
            <person name="Sharma R."/>
            <person name="Singh A."/>
            <person name="Kumar Pinnaka A."/>
            <person name="Shivaji S."/>
        </authorList>
    </citation>
    <scope>NUCLEOTIDE SEQUENCE [LARGE SCALE GENOMIC DNA]</scope>
    <source>
        <strain evidence="14">CCUG 57479 / KCTC 22604 / LW1</strain>
    </source>
</reference>
<evidence type="ECO:0000256" key="6">
    <source>
        <dbReference type="ARBA" id="ARBA00022840"/>
    </source>
</evidence>
<dbReference type="GO" id="GO:0005737">
    <property type="term" value="C:cytoplasm"/>
    <property type="evidence" value="ECO:0007669"/>
    <property type="project" value="UniProtKB-ARBA"/>
</dbReference>
<dbReference type="GO" id="GO:0051082">
    <property type="term" value="F:unfolded protein binding"/>
    <property type="evidence" value="ECO:0007669"/>
    <property type="project" value="InterPro"/>
</dbReference>
<feature type="compositionally biased region" description="Low complexity" evidence="12">
    <location>
        <begin position="601"/>
        <end position="629"/>
    </location>
</feature>
<dbReference type="InterPro" id="IPR029047">
    <property type="entry name" value="HSP70_peptide-bd_sf"/>
</dbReference>
<dbReference type="FunFam" id="3.90.640.10:FF:000003">
    <property type="entry name" value="Molecular chaperone DnaK"/>
    <property type="match status" value="1"/>
</dbReference>
<feature type="coiled-coil region" evidence="11">
    <location>
        <begin position="505"/>
        <end position="532"/>
    </location>
</feature>
<accession>S2DJ96</accession>
<evidence type="ECO:0000256" key="2">
    <source>
        <dbReference type="ARBA" id="ARBA00007381"/>
    </source>
</evidence>
<feature type="region of interest" description="Disordered" evidence="12">
    <location>
        <begin position="599"/>
        <end position="642"/>
    </location>
</feature>
<comment type="caution">
    <text evidence="13">The sequence shown here is derived from an EMBL/GenBank/DDBJ whole genome shotgun (WGS) entry which is preliminary data.</text>
</comment>
<evidence type="ECO:0000256" key="12">
    <source>
        <dbReference type="SAM" id="MobiDB-lite"/>
    </source>
</evidence>
<sequence>MGKIIGIDLGTTNSCVAVMEGNEPVVIQNSEGRRTTPSIVAFLDNGNGERKVGDPAKRQAITNPANTISSVKRFMGKKFSEVSEEKKHASYKVEQGTNDTVVVKIGDRSYTPQELSAMILQKMKSTAEDFLGQEVTEAVITVPAYFNDAERQATKEAGQIAGLEVKRIINEPTAAALAYGMDKKNQDMKIAVYDLGGGTFDVSILELGDGVFEVKSTNGDVHLGGDDFDQVIINWLADEFKAEEQIDLRQDPMALQRLKEAAEKAKIELSSSSSTEINLPYITATQTGPKHLVRNLSRSKFEQLSEDLVRRSMDPCKKALQDAGLSASDIDEVILVGGSTRIPKIQEEVEKFFGKKPSKGVNPDEVVAIGAAIQGGVLTGEVKDVLLLDVTPLSLGIETMGGVFTKLIEANTTIPSKKSEVFSTAADNQPAVDIHVLQGERPLAKDNRSIGRFQLSDIPPAPRGVPQIEVTFDIDANGILNVSAKDKGTGKEQKIKIEASSGLSQDDIERMKQEAEANAASDKAEKEKIEKLNQADSLIFSTEKQLKEYGDKLSDGNKANISSALETLKSAHQSQDLTGIDSAMEGLNKAWEAASQEIYNATQGAQPGADQGAAADAGTGASSESGDGVSDVDYEEVSEDKK</sequence>
<dbReference type="OrthoDB" id="9766019at2"/>
<evidence type="ECO:0000256" key="7">
    <source>
        <dbReference type="ARBA" id="ARBA00023016"/>
    </source>
</evidence>
<dbReference type="GO" id="GO:0140662">
    <property type="term" value="F:ATP-dependent protein folding chaperone"/>
    <property type="evidence" value="ECO:0007669"/>
    <property type="project" value="InterPro"/>
</dbReference>
<keyword evidence="7 9" id="KW-0346">Stress response</keyword>
<dbReference type="PRINTS" id="PR00301">
    <property type="entry name" value="HEATSHOCK70"/>
</dbReference>
<keyword evidence="6 9" id="KW-0067">ATP-binding</keyword>